<accession>N6Y8P7</accession>
<gene>
    <name evidence="2" type="ORF">C666_10035</name>
</gene>
<dbReference type="Gene3D" id="3.30.1490.150">
    <property type="entry name" value="Hypothetical protein ph0010, domain 2"/>
    <property type="match status" value="1"/>
</dbReference>
<protein>
    <recommendedName>
        <fullName evidence="1">AMMECR1 domain-containing protein</fullName>
    </recommendedName>
</protein>
<organism evidence="2 3">
    <name type="scientific">Thauera linaloolentis (strain DSM 12138 / JCM 21573 / CCUG 41526 / CIP 105981 / IAM 15112 / NBRC 102519 / 47Lol)</name>
    <dbReference type="NCBI Taxonomy" id="1123367"/>
    <lineage>
        <taxon>Bacteria</taxon>
        <taxon>Pseudomonadati</taxon>
        <taxon>Pseudomonadota</taxon>
        <taxon>Betaproteobacteria</taxon>
        <taxon>Rhodocyclales</taxon>
        <taxon>Zoogloeaceae</taxon>
        <taxon>Thauera</taxon>
    </lineage>
</organism>
<evidence type="ECO:0000259" key="1">
    <source>
        <dbReference type="PROSITE" id="PS51112"/>
    </source>
</evidence>
<dbReference type="eggNOG" id="COG2078">
    <property type="taxonomic scope" value="Bacteria"/>
</dbReference>
<feature type="domain" description="AMMECR1" evidence="1">
    <location>
        <begin position="5"/>
        <end position="188"/>
    </location>
</feature>
<name>N6Y8P7_THAL4</name>
<sequence>MSGTEPGPLLLRLAREAIAHHLGLGPAPEAGSHPCLAERGATFVTLTVDGQMRGSIGSVRRTRPLGADVIANAVAAASQDPRFRPLDGSEFTRLEIEVCLLDEPEFIDFSDEADLLRRLRPHEDGVILFSGCRGTTLLPGMWAQLPRPELFLAALKEKAGIPIERPVDGLMAARYGVRTWRTDGTYAS</sequence>
<dbReference type="EMBL" id="AMXE01000032">
    <property type="protein sequence ID" value="ENO87900.1"/>
    <property type="molecule type" value="Genomic_DNA"/>
</dbReference>
<evidence type="ECO:0000313" key="3">
    <source>
        <dbReference type="Proteomes" id="UP000013232"/>
    </source>
</evidence>
<dbReference type="Pfam" id="PF01871">
    <property type="entry name" value="AMMECR1"/>
    <property type="match status" value="1"/>
</dbReference>
<dbReference type="Proteomes" id="UP000013232">
    <property type="component" value="Unassembled WGS sequence"/>
</dbReference>
<keyword evidence="3" id="KW-1185">Reference proteome</keyword>
<dbReference type="RefSeq" id="WP_004337956.1">
    <property type="nucleotide sequence ID" value="NZ_AMXE01000032.1"/>
</dbReference>
<dbReference type="SUPFAM" id="SSF143447">
    <property type="entry name" value="AMMECR1-like"/>
    <property type="match status" value="1"/>
</dbReference>
<proteinExistence type="predicted"/>
<dbReference type="Gene3D" id="3.30.700.20">
    <property type="entry name" value="Hypothetical protein ph0010, domain 1"/>
    <property type="match status" value="1"/>
</dbReference>
<dbReference type="InterPro" id="IPR036071">
    <property type="entry name" value="AMMECR1_dom_sf"/>
</dbReference>
<evidence type="ECO:0000313" key="2">
    <source>
        <dbReference type="EMBL" id="ENO87900.1"/>
    </source>
</evidence>
<dbReference type="InterPro" id="IPR027485">
    <property type="entry name" value="AMMECR1_N"/>
</dbReference>
<reference evidence="2 3" key="1">
    <citation type="submission" date="2012-09" db="EMBL/GenBank/DDBJ databases">
        <title>Draft Genome Sequences of 6 Strains from Genus Thauera.</title>
        <authorList>
            <person name="Liu B."/>
            <person name="Shapleigh J.P."/>
            <person name="Frostegard A.H."/>
        </authorList>
    </citation>
    <scope>NUCLEOTIDE SEQUENCE [LARGE SCALE GENOMIC DNA]</scope>
    <source>
        <strain evidence="3">47Lol / DSM 12138</strain>
    </source>
</reference>
<dbReference type="PROSITE" id="PS51112">
    <property type="entry name" value="AMMECR1"/>
    <property type="match status" value="1"/>
</dbReference>
<dbReference type="STRING" id="1123367.GCA_000621305_03686"/>
<dbReference type="AlphaFoldDB" id="N6Y8P7"/>
<dbReference type="NCBIfam" id="TIGR04335">
    <property type="entry name" value="AmmeMemoSam_A"/>
    <property type="match status" value="1"/>
</dbReference>
<dbReference type="InterPro" id="IPR027623">
    <property type="entry name" value="AmmeMemoSam_A"/>
</dbReference>
<dbReference type="OrthoDB" id="9782820at2"/>
<comment type="caution">
    <text evidence="2">The sequence shown here is derived from an EMBL/GenBank/DDBJ whole genome shotgun (WGS) entry which is preliminary data.</text>
</comment>
<dbReference type="InterPro" id="IPR002733">
    <property type="entry name" value="AMMECR1_domain"/>
</dbReference>